<evidence type="ECO:0000313" key="4">
    <source>
        <dbReference type="Proteomes" id="UP000000641"/>
    </source>
</evidence>
<name>A1S149_THEPD</name>
<sequence>MGFSGYVQKSRETRVKQALREAREIIRRTLGGQPGGSLEEALRDLYERVPREEWLRRALARYLLGTVERQGSSTWVVRGVPELGDRKPLYIVTFTGDRYECSCYRGAYGWARRRSICTHIGAVMLERRRRRIDDYAYGSQ</sequence>
<dbReference type="PROSITE" id="PS50966">
    <property type="entry name" value="ZF_SWIM"/>
    <property type="match status" value="1"/>
</dbReference>
<accession>A1S149</accession>
<organism evidence="3 4">
    <name type="scientific">Thermofilum pendens (strain DSM 2475 / Hrk 5)</name>
    <dbReference type="NCBI Taxonomy" id="368408"/>
    <lineage>
        <taxon>Archaea</taxon>
        <taxon>Thermoproteota</taxon>
        <taxon>Thermoprotei</taxon>
        <taxon>Thermofilales</taxon>
        <taxon>Thermofilaceae</taxon>
        <taxon>Thermofilum</taxon>
    </lineage>
</organism>
<evidence type="ECO:0000256" key="1">
    <source>
        <dbReference type="PROSITE-ProRule" id="PRU00325"/>
    </source>
</evidence>
<dbReference type="KEGG" id="tpe:Tpen_1784"/>
<dbReference type="Proteomes" id="UP000000641">
    <property type="component" value="Chromosome"/>
</dbReference>
<dbReference type="GO" id="GO:0008270">
    <property type="term" value="F:zinc ion binding"/>
    <property type="evidence" value="ECO:0007669"/>
    <property type="project" value="UniProtKB-KW"/>
</dbReference>
<dbReference type="AlphaFoldDB" id="A1S149"/>
<gene>
    <name evidence="3" type="ordered locus">Tpen_1784</name>
</gene>
<proteinExistence type="predicted"/>
<keyword evidence="1" id="KW-0479">Metal-binding</keyword>
<keyword evidence="1" id="KW-0862">Zinc</keyword>
<evidence type="ECO:0000313" key="3">
    <source>
        <dbReference type="EMBL" id="ABL79179.1"/>
    </source>
</evidence>
<feature type="domain" description="SWIM-type" evidence="2">
    <location>
        <begin position="90"/>
        <end position="128"/>
    </location>
</feature>
<keyword evidence="1" id="KW-0863">Zinc-finger</keyword>
<dbReference type="EnsemblBacteria" id="ABL79179">
    <property type="protein sequence ID" value="ABL79179"/>
    <property type="gene ID" value="Tpen_1784"/>
</dbReference>
<reference evidence="4" key="1">
    <citation type="journal article" date="2008" name="J. Bacteriol.">
        <title>Genome sequence of Thermofilum pendens reveals an exceptional loss of biosynthetic pathways without genome reduction.</title>
        <authorList>
            <person name="Anderson I."/>
            <person name="Rodriguez J."/>
            <person name="Susanti D."/>
            <person name="Porat I."/>
            <person name="Reich C."/>
            <person name="Ulrich L.E."/>
            <person name="Elkins J.G."/>
            <person name="Mavromatis K."/>
            <person name="Lykidis A."/>
            <person name="Kim E."/>
            <person name="Thompson L.S."/>
            <person name="Nolan M."/>
            <person name="Land M."/>
            <person name="Copeland A."/>
            <person name="Lapidus A."/>
            <person name="Lucas S."/>
            <person name="Detter C."/>
            <person name="Zhulin I.B."/>
            <person name="Olsen G.J."/>
            <person name="Whitman W."/>
            <person name="Mukhopadhyay B."/>
            <person name="Bristow J."/>
            <person name="Kyrpides N."/>
        </authorList>
    </citation>
    <scope>NUCLEOTIDE SEQUENCE [LARGE SCALE GENOMIC DNA]</scope>
    <source>
        <strain evidence="4">DSM 2475 / Hrk 5</strain>
    </source>
</reference>
<dbReference type="eggNOG" id="arCOG05500">
    <property type="taxonomic scope" value="Archaea"/>
</dbReference>
<dbReference type="HOGENOM" id="CLU_1840685_0_0_2"/>
<dbReference type="InterPro" id="IPR007527">
    <property type="entry name" value="Znf_SWIM"/>
</dbReference>
<dbReference type="EMBL" id="CP000505">
    <property type="protein sequence ID" value="ABL79179.1"/>
    <property type="molecule type" value="Genomic_DNA"/>
</dbReference>
<evidence type="ECO:0000259" key="2">
    <source>
        <dbReference type="PROSITE" id="PS50966"/>
    </source>
</evidence>
<protein>
    <submittedName>
        <fullName evidence="3">Zinc finger, SWIM domain protein</fullName>
    </submittedName>
</protein>
<keyword evidence="4" id="KW-1185">Reference proteome</keyword>